<sequence length="432" mass="47590">MNIPTALSDPPAYLSLPKFNRRLPRCPRTNLPVTYSDIGDENGVPVIYLLPSGCSRWIAAPMDPLLKRYGVRMIVVDRPGCGGTGEVPLIERIERSCEMIVSVLEHLKIRPAHILASSAGIYYTLHLLTRHPSIFLTGLDPPPKVYLLAPWSPLLPVEHPDHWPFKWDWIPTPLIATQHITTPHLIKAATNAQKAYDTSLKAINTGKSIALKWFKAITEEPPSLSSSSSISSSTPPNDSTPSETPEVDGDSIAKSAGELLNNLRGANTKPSIGEGTDIPNLTETQTPTLDENGNGVPSRPSSRMWGECECCVACLTSSYMSAENGQGIGQEHLICLNRGPEETGAKWLEIAVKDLADTIQFAQSDEIGDTPLEDSNIIKEIQSPIEIDVWWGWEDEMVPRKGQLWFNKVLEAFPEFIILNVHDVEDGDHTDL</sequence>
<evidence type="ECO:0008006" key="4">
    <source>
        <dbReference type="Google" id="ProtNLM"/>
    </source>
</evidence>
<dbReference type="RefSeq" id="XP_062793250.1">
    <property type="nucleotide sequence ID" value="XM_062937199.1"/>
</dbReference>
<feature type="region of interest" description="Disordered" evidence="1">
    <location>
        <begin position="263"/>
        <end position="302"/>
    </location>
</feature>
<dbReference type="SUPFAM" id="SSF53474">
    <property type="entry name" value="alpha/beta-Hydrolases"/>
    <property type="match status" value="1"/>
</dbReference>
<keyword evidence="3" id="KW-1185">Reference proteome</keyword>
<dbReference type="InterPro" id="IPR029058">
    <property type="entry name" value="AB_hydrolase_fold"/>
</dbReference>
<evidence type="ECO:0000313" key="2">
    <source>
        <dbReference type="EMBL" id="WRT68510.1"/>
    </source>
</evidence>
<feature type="compositionally biased region" description="Polar residues" evidence="1">
    <location>
        <begin position="279"/>
        <end position="291"/>
    </location>
</feature>
<proteinExistence type="predicted"/>
<gene>
    <name evidence="2" type="ORF">IL334_005486</name>
</gene>
<dbReference type="Proteomes" id="UP001329825">
    <property type="component" value="Chromosome 7"/>
</dbReference>
<name>A0ABZ1D549_9TREE</name>
<evidence type="ECO:0000256" key="1">
    <source>
        <dbReference type="SAM" id="MobiDB-lite"/>
    </source>
</evidence>
<reference evidence="2 3" key="1">
    <citation type="submission" date="2024-01" db="EMBL/GenBank/DDBJ databases">
        <title>Comparative genomics of Cryptococcus and Kwoniella reveals pathogenesis evolution and contrasting modes of karyotype evolution via chromosome fusion or intercentromeric recombination.</title>
        <authorList>
            <person name="Coelho M.A."/>
            <person name="David-Palma M."/>
            <person name="Shea T."/>
            <person name="Bowers K."/>
            <person name="McGinley-Smith S."/>
            <person name="Mohammad A.W."/>
            <person name="Gnirke A."/>
            <person name="Yurkov A.M."/>
            <person name="Nowrousian M."/>
            <person name="Sun S."/>
            <person name="Cuomo C.A."/>
            <person name="Heitman J."/>
        </authorList>
    </citation>
    <scope>NUCLEOTIDE SEQUENCE [LARGE SCALE GENOMIC DNA]</scope>
    <source>
        <strain evidence="2">CBS 11374</strain>
    </source>
</reference>
<dbReference type="Gene3D" id="3.40.50.1820">
    <property type="entry name" value="alpha/beta hydrolase"/>
    <property type="match status" value="1"/>
</dbReference>
<dbReference type="GeneID" id="87957617"/>
<accession>A0ABZ1D549</accession>
<feature type="region of interest" description="Disordered" evidence="1">
    <location>
        <begin position="222"/>
        <end position="250"/>
    </location>
</feature>
<feature type="compositionally biased region" description="Low complexity" evidence="1">
    <location>
        <begin position="222"/>
        <end position="244"/>
    </location>
</feature>
<organism evidence="2 3">
    <name type="scientific">Kwoniella shivajii</name>
    <dbReference type="NCBI Taxonomy" id="564305"/>
    <lineage>
        <taxon>Eukaryota</taxon>
        <taxon>Fungi</taxon>
        <taxon>Dikarya</taxon>
        <taxon>Basidiomycota</taxon>
        <taxon>Agaricomycotina</taxon>
        <taxon>Tremellomycetes</taxon>
        <taxon>Tremellales</taxon>
        <taxon>Cryptococcaceae</taxon>
        <taxon>Kwoniella</taxon>
    </lineage>
</organism>
<dbReference type="EMBL" id="CP141887">
    <property type="protein sequence ID" value="WRT68510.1"/>
    <property type="molecule type" value="Genomic_DNA"/>
</dbReference>
<evidence type="ECO:0000313" key="3">
    <source>
        <dbReference type="Proteomes" id="UP001329825"/>
    </source>
</evidence>
<protein>
    <recommendedName>
        <fullName evidence="4">AB hydrolase-1 domain-containing protein</fullName>
    </recommendedName>
</protein>